<protein>
    <submittedName>
        <fullName evidence="2">Uncharacterized protein</fullName>
    </submittedName>
</protein>
<feature type="compositionally biased region" description="Low complexity" evidence="1">
    <location>
        <begin position="231"/>
        <end position="249"/>
    </location>
</feature>
<name>A0A6A5QSM8_AMPQU</name>
<proteinExistence type="predicted"/>
<sequence length="580" mass="63188">MNWTGGSLQRTKQANKGVVQKQKAYFARRTHLQNGRNTPAVPFKPDYFQNDDGSGLSGRLPLCGTAQPLHERTQQDNLLRSSTLHSGVSRRRPRERCTPELSRGGASDMGHSKHDVVEDCSSKRKVDEADIETRLLEAKKKRLLSQRDWIGVAPLRPLHFNFLNNKDKSKIGRRRKVRDSHGAVARQVQPIGDQYTRAVAGGVSKDQSDEICIRIGTDALTTACSTDHNDNNQSQASSDSMLFDSRSSSTAEAHQIRSPTGSQRKRQAHIRSTKPSRIKDIASSEQTASDFQMIQHVQGIKQPLRLVFAHDSATTDDYAGNAVHSIGQGGTNDAPHEDYAGAAGMRDMDQIDNGAEGRSESEAGGAIAMVNETPWNSLFNIPDDRSSDGGASSNSGKSFVHAHARPKAGEAEGNSWSQHATQGDQTYISSSSVSASLPCLKGATQTRGPIHDEEISMELRNTTSVAMDQDERLWRDFVFEGDEWHSATMRERRGGRECKGSSAYLPLSRAVSSTSFTPSRRTLGRILHMGDGVHDAAMLAPPSGSRAFPSLAATAGLDEEVSQGESDDGGIDLVDAERLF</sequence>
<evidence type="ECO:0000313" key="2">
    <source>
        <dbReference type="EMBL" id="KAF1918463.1"/>
    </source>
</evidence>
<reference evidence="2" key="1">
    <citation type="journal article" date="2020" name="Stud. Mycol.">
        <title>101 Dothideomycetes genomes: a test case for predicting lifestyles and emergence of pathogens.</title>
        <authorList>
            <person name="Haridas S."/>
            <person name="Albert R."/>
            <person name="Binder M."/>
            <person name="Bloem J."/>
            <person name="Labutti K."/>
            <person name="Salamov A."/>
            <person name="Andreopoulos B."/>
            <person name="Baker S."/>
            <person name="Barry K."/>
            <person name="Bills G."/>
            <person name="Bluhm B."/>
            <person name="Cannon C."/>
            <person name="Castanera R."/>
            <person name="Culley D."/>
            <person name="Daum C."/>
            <person name="Ezra D."/>
            <person name="Gonzalez J."/>
            <person name="Henrissat B."/>
            <person name="Kuo A."/>
            <person name="Liang C."/>
            <person name="Lipzen A."/>
            <person name="Lutzoni F."/>
            <person name="Magnuson J."/>
            <person name="Mondo S."/>
            <person name="Nolan M."/>
            <person name="Ohm R."/>
            <person name="Pangilinan J."/>
            <person name="Park H.-J."/>
            <person name="Ramirez L."/>
            <person name="Alfaro M."/>
            <person name="Sun H."/>
            <person name="Tritt A."/>
            <person name="Yoshinaga Y."/>
            <person name="Zwiers L.-H."/>
            <person name="Turgeon B."/>
            <person name="Goodwin S."/>
            <person name="Spatafora J."/>
            <person name="Crous P."/>
            <person name="Grigoriev I."/>
        </authorList>
    </citation>
    <scope>NUCLEOTIDE SEQUENCE</scope>
    <source>
        <strain evidence="2">HMLAC05119</strain>
    </source>
</reference>
<dbReference type="OrthoDB" id="5426563at2759"/>
<feature type="compositionally biased region" description="Basic residues" evidence="1">
    <location>
        <begin position="263"/>
        <end position="276"/>
    </location>
</feature>
<accession>A0A6A5QSM8</accession>
<evidence type="ECO:0000256" key="1">
    <source>
        <dbReference type="SAM" id="MobiDB-lite"/>
    </source>
</evidence>
<feature type="region of interest" description="Disordered" evidence="1">
    <location>
        <begin position="378"/>
        <end position="428"/>
    </location>
</feature>
<dbReference type="Proteomes" id="UP000800096">
    <property type="component" value="Unassembled WGS sequence"/>
</dbReference>
<dbReference type="AlphaFoldDB" id="A0A6A5QSM8"/>
<feature type="compositionally biased region" description="Polar residues" evidence="1">
    <location>
        <begin position="414"/>
        <end position="428"/>
    </location>
</feature>
<feature type="region of interest" description="Disordered" evidence="1">
    <location>
        <begin position="223"/>
        <end position="285"/>
    </location>
</feature>
<feature type="region of interest" description="Disordered" evidence="1">
    <location>
        <begin position="83"/>
        <end position="116"/>
    </location>
</feature>
<organism evidence="2 3">
    <name type="scientific">Ampelomyces quisqualis</name>
    <name type="common">Powdery mildew agent</name>
    <dbReference type="NCBI Taxonomy" id="50730"/>
    <lineage>
        <taxon>Eukaryota</taxon>
        <taxon>Fungi</taxon>
        <taxon>Dikarya</taxon>
        <taxon>Ascomycota</taxon>
        <taxon>Pezizomycotina</taxon>
        <taxon>Dothideomycetes</taxon>
        <taxon>Pleosporomycetidae</taxon>
        <taxon>Pleosporales</taxon>
        <taxon>Pleosporineae</taxon>
        <taxon>Phaeosphaeriaceae</taxon>
        <taxon>Ampelomyces</taxon>
    </lineage>
</organism>
<gene>
    <name evidence="2" type="ORF">BDU57DRAFT_200070</name>
</gene>
<keyword evidence="3" id="KW-1185">Reference proteome</keyword>
<evidence type="ECO:0000313" key="3">
    <source>
        <dbReference type="Proteomes" id="UP000800096"/>
    </source>
</evidence>
<dbReference type="EMBL" id="ML979134">
    <property type="protein sequence ID" value="KAF1918463.1"/>
    <property type="molecule type" value="Genomic_DNA"/>
</dbReference>